<evidence type="ECO:0000313" key="3">
    <source>
        <dbReference type="EMBL" id="CAB4221652.1"/>
    </source>
</evidence>
<dbReference type="GO" id="GO:0016787">
    <property type="term" value="F:hydrolase activity"/>
    <property type="evidence" value="ECO:0007669"/>
    <property type="project" value="UniProtKB-KW"/>
</dbReference>
<evidence type="ECO:0000313" key="2">
    <source>
        <dbReference type="EMBL" id="CAB4205595.1"/>
    </source>
</evidence>
<dbReference type="SUPFAM" id="SSF101386">
    <property type="entry name" value="all-alpha NTP pyrophosphatases"/>
    <property type="match status" value="1"/>
</dbReference>
<dbReference type="InterPro" id="IPR023292">
    <property type="entry name" value="NTP_PyroPHydrolase-like_dom_sf"/>
</dbReference>
<evidence type="ECO:0000313" key="1">
    <source>
        <dbReference type="EMBL" id="CAB4195988.1"/>
    </source>
</evidence>
<protein>
    <submittedName>
        <fullName evidence="2">Phosphoribosyl-ATP pyrophosphohydrolase-like</fullName>
    </submittedName>
</protein>
<accession>A0A6J5S992</accession>
<dbReference type="EMBL" id="LR797247">
    <property type="protein sequence ID" value="CAB4195988.1"/>
    <property type="molecule type" value="Genomic_DNA"/>
</dbReference>
<reference evidence="2" key="1">
    <citation type="submission" date="2020-05" db="EMBL/GenBank/DDBJ databases">
        <authorList>
            <person name="Chiriac C."/>
            <person name="Salcher M."/>
            <person name="Ghai R."/>
            <person name="Kavagutti S V."/>
        </authorList>
    </citation>
    <scope>NUCLEOTIDE SEQUENCE</scope>
</reference>
<dbReference type="Gene3D" id="1.10.3420.10">
    <property type="entry name" value="putative ntp pyrophosphohydrolase like domain"/>
    <property type="match status" value="1"/>
</dbReference>
<sequence length="127" mass="14141">MSFATDLHAFHLKYGFHDHQLTVSNLSFRIDLLEEELYELKDAVSTRNCEEIVDALVDLIYIAVGTLDLAQIDIPKAWSAVHDANMTKVRGIKPGREQSDGFDVVKPNGWTPPSHEGNHGCLPTILA</sequence>
<dbReference type="Pfam" id="PF01503">
    <property type="entry name" value="PRA-PH"/>
    <property type="match status" value="1"/>
</dbReference>
<dbReference type="InterPro" id="IPR021130">
    <property type="entry name" value="PRib-ATP_PPHydrolase-like"/>
</dbReference>
<name>A0A6J5S992_9CAUD</name>
<organism evidence="2">
    <name type="scientific">uncultured Caudovirales phage</name>
    <dbReference type="NCBI Taxonomy" id="2100421"/>
    <lineage>
        <taxon>Viruses</taxon>
        <taxon>Duplodnaviria</taxon>
        <taxon>Heunggongvirae</taxon>
        <taxon>Uroviricota</taxon>
        <taxon>Caudoviricetes</taxon>
        <taxon>Peduoviridae</taxon>
        <taxon>Maltschvirus</taxon>
        <taxon>Maltschvirus maltsch</taxon>
    </lineage>
</organism>
<dbReference type="EMBL" id="LR797504">
    <property type="protein sequence ID" value="CAB4221652.1"/>
    <property type="molecule type" value="Genomic_DNA"/>
</dbReference>
<dbReference type="EMBL" id="LR797360">
    <property type="protein sequence ID" value="CAB4205595.1"/>
    <property type="molecule type" value="Genomic_DNA"/>
</dbReference>
<keyword evidence="2" id="KW-0378">Hydrolase</keyword>
<gene>
    <name evidence="1" type="ORF">UFOVP1286_56</name>
    <name evidence="2" type="ORF">UFOVP1407_86</name>
    <name evidence="3" type="ORF">UFOVP1640_53</name>
</gene>
<proteinExistence type="predicted"/>